<dbReference type="GeneID" id="82151105"/>
<dbReference type="GO" id="GO:0003677">
    <property type="term" value="F:DNA binding"/>
    <property type="evidence" value="ECO:0007669"/>
    <property type="project" value="InterPro"/>
</dbReference>
<dbReference type="NCBIfam" id="NF033580">
    <property type="entry name" value="transpos_IS5_3"/>
    <property type="match status" value="1"/>
</dbReference>
<gene>
    <name evidence="3" type="ORF">C5O25_02130</name>
</gene>
<dbReference type="EMBL" id="PUBV01000003">
    <property type="protein sequence ID" value="PWB09067.1"/>
    <property type="molecule type" value="Genomic_DNA"/>
</dbReference>
<dbReference type="Proteomes" id="UP000244925">
    <property type="component" value="Unassembled WGS sequence"/>
</dbReference>
<dbReference type="GO" id="GO:0004803">
    <property type="term" value="F:transposase activity"/>
    <property type="evidence" value="ECO:0007669"/>
    <property type="project" value="InterPro"/>
</dbReference>
<dbReference type="Pfam" id="PF13340">
    <property type="entry name" value="DUF4096"/>
    <property type="match status" value="1"/>
</dbReference>
<proteinExistence type="predicted"/>
<sequence length="257" mass="30293">MHRINLYQTLLTEGQWSYINEVFFENDCRKRKNSLRSLFEAVLYLLVTGCQWRMLPHDYPKWQLVYYYFRKWSKEGRIEHLLNKLVRKVRKKRNQSESPSVGALDAQSVKWGNRKSDNGFDANKKVKGIKRNIVVDRNGFILARTVCSASVHDSHQAHPLCNAADREWERLEKVLVDRGYRGEIAKDIEKDFAISLEVSNTPNGTKGFIPKPLRWVVERTFSWLDWFRRLSRNYEESTEVAEEMIDLAAIKILLNQI</sequence>
<comment type="caution">
    <text evidence="3">The sequence shown here is derived from an EMBL/GenBank/DDBJ whole genome shotgun (WGS) entry which is preliminary data.</text>
</comment>
<feature type="domain" description="Insertion element IS402-like" evidence="2">
    <location>
        <begin position="11"/>
        <end position="81"/>
    </location>
</feature>
<dbReference type="InterPro" id="IPR002559">
    <property type="entry name" value="Transposase_11"/>
</dbReference>
<feature type="domain" description="Transposase IS4-like" evidence="1">
    <location>
        <begin position="98"/>
        <end position="245"/>
    </location>
</feature>
<evidence type="ECO:0000313" key="4">
    <source>
        <dbReference type="Proteomes" id="UP000244925"/>
    </source>
</evidence>
<evidence type="ECO:0000313" key="3">
    <source>
        <dbReference type="EMBL" id="PWB09067.1"/>
    </source>
</evidence>
<name>A0A2V1J2L8_9BACT</name>
<protein>
    <submittedName>
        <fullName evidence="3">IS5 family transposase</fullName>
    </submittedName>
</protein>
<dbReference type="InterPro" id="IPR025161">
    <property type="entry name" value="IS402-like_dom"/>
</dbReference>
<dbReference type="PANTHER" id="PTHR30007">
    <property type="entry name" value="PHP DOMAIN PROTEIN"/>
    <property type="match status" value="1"/>
</dbReference>
<dbReference type="Pfam" id="PF01609">
    <property type="entry name" value="DDE_Tnp_1"/>
    <property type="match status" value="1"/>
</dbReference>
<dbReference type="PANTHER" id="PTHR30007:SF0">
    <property type="entry name" value="TRANSPOSASE"/>
    <property type="match status" value="1"/>
</dbReference>
<keyword evidence="4" id="KW-1185">Reference proteome</keyword>
<dbReference type="RefSeq" id="WP_107035088.1">
    <property type="nucleotide sequence ID" value="NZ_CAQKTY010000006.1"/>
</dbReference>
<reference evidence="4" key="1">
    <citation type="submission" date="2018-02" db="EMBL/GenBank/DDBJ databases">
        <authorList>
            <person name="Clavel T."/>
            <person name="Strowig T."/>
        </authorList>
    </citation>
    <scope>NUCLEOTIDE SEQUENCE [LARGE SCALE GENOMIC DNA]</scope>
    <source>
        <strain evidence="4">DSM 100764</strain>
    </source>
</reference>
<evidence type="ECO:0000259" key="2">
    <source>
        <dbReference type="Pfam" id="PF13340"/>
    </source>
</evidence>
<evidence type="ECO:0000259" key="1">
    <source>
        <dbReference type="Pfam" id="PF01609"/>
    </source>
</evidence>
<dbReference type="AlphaFoldDB" id="A0A2V1J2L8"/>
<organism evidence="3 4">
    <name type="scientific">Paramuribaculum intestinale</name>
    <dbReference type="NCBI Taxonomy" id="2094151"/>
    <lineage>
        <taxon>Bacteria</taxon>
        <taxon>Pseudomonadati</taxon>
        <taxon>Bacteroidota</taxon>
        <taxon>Bacteroidia</taxon>
        <taxon>Bacteroidales</taxon>
        <taxon>Muribaculaceae</taxon>
        <taxon>Paramuribaculum</taxon>
    </lineage>
</organism>
<dbReference type="GO" id="GO:0006313">
    <property type="term" value="P:DNA transposition"/>
    <property type="evidence" value="ECO:0007669"/>
    <property type="project" value="InterPro"/>
</dbReference>
<accession>A0A2V1J2L8</accession>